<dbReference type="EMBL" id="JAAIUW010000005">
    <property type="protein sequence ID" value="KAF7831704.1"/>
    <property type="molecule type" value="Genomic_DNA"/>
</dbReference>
<comment type="caution">
    <text evidence="1">The sequence shown here is derived from an EMBL/GenBank/DDBJ whole genome shotgun (WGS) entry which is preliminary data.</text>
</comment>
<evidence type="ECO:0000313" key="2">
    <source>
        <dbReference type="Proteomes" id="UP000634136"/>
    </source>
</evidence>
<dbReference type="Proteomes" id="UP000634136">
    <property type="component" value="Unassembled WGS sequence"/>
</dbReference>
<gene>
    <name evidence="1" type="ORF">G2W53_014037</name>
</gene>
<protein>
    <submittedName>
        <fullName evidence="1">Uncharacterized protein</fullName>
    </submittedName>
</protein>
<reference evidence="1" key="1">
    <citation type="submission" date="2020-09" db="EMBL/GenBank/DDBJ databases">
        <title>Genome-Enabled Discovery of Anthraquinone Biosynthesis in Senna tora.</title>
        <authorList>
            <person name="Kang S.-H."/>
            <person name="Pandey R.P."/>
            <person name="Lee C.-M."/>
            <person name="Sim J.-S."/>
            <person name="Jeong J.-T."/>
            <person name="Choi B.-S."/>
            <person name="Jung M."/>
            <person name="Ginzburg D."/>
            <person name="Zhao K."/>
            <person name="Won S.Y."/>
            <person name="Oh T.-J."/>
            <person name="Yu Y."/>
            <person name="Kim N.-H."/>
            <person name="Lee O.R."/>
            <person name="Lee T.-H."/>
            <person name="Bashyal P."/>
            <person name="Kim T.-S."/>
            <person name="Lee W.-H."/>
            <person name="Kawkins C."/>
            <person name="Kim C.-K."/>
            <person name="Kim J.S."/>
            <person name="Ahn B.O."/>
            <person name="Rhee S.Y."/>
            <person name="Sohng J.K."/>
        </authorList>
    </citation>
    <scope>NUCLEOTIDE SEQUENCE</scope>
    <source>
        <tissue evidence="1">Leaf</tissue>
    </source>
</reference>
<evidence type="ECO:0000313" key="1">
    <source>
        <dbReference type="EMBL" id="KAF7831704.1"/>
    </source>
</evidence>
<name>A0A834U4X5_9FABA</name>
<proteinExistence type="predicted"/>
<sequence>MEIGLAEHAEVQVNREKRVRKKPMWARDYV</sequence>
<keyword evidence="2" id="KW-1185">Reference proteome</keyword>
<dbReference type="AlphaFoldDB" id="A0A834U4X5"/>
<accession>A0A834U4X5</accession>
<organism evidence="1 2">
    <name type="scientific">Senna tora</name>
    <dbReference type="NCBI Taxonomy" id="362788"/>
    <lineage>
        <taxon>Eukaryota</taxon>
        <taxon>Viridiplantae</taxon>
        <taxon>Streptophyta</taxon>
        <taxon>Embryophyta</taxon>
        <taxon>Tracheophyta</taxon>
        <taxon>Spermatophyta</taxon>
        <taxon>Magnoliopsida</taxon>
        <taxon>eudicotyledons</taxon>
        <taxon>Gunneridae</taxon>
        <taxon>Pentapetalae</taxon>
        <taxon>rosids</taxon>
        <taxon>fabids</taxon>
        <taxon>Fabales</taxon>
        <taxon>Fabaceae</taxon>
        <taxon>Caesalpinioideae</taxon>
        <taxon>Cassia clade</taxon>
        <taxon>Senna</taxon>
    </lineage>
</organism>